<evidence type="ECO:0000313" key="1">
    <source>
        <dbReference type="EMBL" id="NAS12091.1"/>
    </source>
</evidence>
<organism evidence="1 2">
    <name type="scientific">Poritiphilus flavus</name>
    <dbReference type="NCBI Taxonomy" id="2697053"/>
    <lineage>
        <taxon>Bacteria</taxon>
        <taxon>Pseudomonadati</taxon>
        <taxon>Bacteroidota</taxon>
        <taxon>Flavobacteriia</taxon>
        <taxon>Flavobacteriales</taxon>
        <taxon>Flavobacteriaceae</taxon>
        <taxon>Poritiphilus</taxon>
    </lineage>
</organism>
<comment type="caution">
    <text evidence="1">The sequence shown here is derived from an EMBL/GenBank/DDBJ whole genome shotgun (WGS) entry which is preliminary data.</text>
</comment>
<accession>A0A6L9EBY7</accession>
<sequence>MQSTISADQLLTILTTNISEDTRDWISEKLQKILSEPSARELYLTYSLLANKIDKDTYLELSDGDPDLTNYFKQHNTRVLELARIYLLCAVLEEDRSYFSPKVANLIQIADTSELETFLRYLALLPNAEDFKNAAVESLRTNIATVFDAISSRNPYPAEYFNDQQWNQMYLKAAFMQRDLNTILDADKRANADLARIISDYAHERWAASRDVDPSFWRPVSNFIEEGLLDDMKRLFASENVAENRAAALCCFNSDKTEAQSLLEGYPDLKEEINSGKITWANIKDQISYE</sequence>
<dbReference type="NCBIfam" id="NF035938">
    <property type="entry name" value="EboA_domain"/>
    <property type="match status" value="1"/>
</dbReference>
<keyword evidence="2" id="KW-1185">Reference proteome</keyword>
<evidence type="ECO:0008006" key="3">
    <source>
        <dbReference type="Google" id="ProtNLM"/>
    </source>
</evidence>
<dbReference type="InterPro" id="IPR047715">
    <property type="entry name" value="EboA_dom"/>
</dbReference>
<gene>
    <name evidence="1" type="ORF">GTQ38_08770</name>
</gene>
<dbReference type="EMBL" id="WXYO01000003">
    <property type="protein sequence ID" value="NAS12091.1"/>
    <property type="molecule type" value="Genomic_DNA"/>
</dbReference>
<name>A0A6L9EBY7_9FLAO</name>
<evidence type="ECO:0000313" key="2">
    <source>
        <dbReference type="Proteomes" id="UP000475249"/>
    </source>
</evidence>
<protein>
    <recommendedName>
        <fullName evidence="3">ERAP1-like C-terminal domain-containing protein</fullName>
    </recommendedName>
</protein>
<reference evidence="1 2" key="1">
    <citation type="submission" date="2020-01" db="EMBL/GenBank/DDBJ databases">
        <title>Bacteria diversity of Porities sp.</title>
        <authorList>
            <person name="Wang G."/>
        </authorList>
    </citation>
    <scope>NUCLEOTIDE SEQUENCE [LARGE SCALE GENOMIC DNA]</scope>
    <source>
        <strain evidence="1 2">R33</strain>
    </source>
</reference>
<dbReference type="RefSeq" id="WP_161435118.1">
    <property type="nucleotide sequence ID" value="NZ_WXYO01000003.1"/>
</dbReference>
<proteinExistence type="predicted"/>
<dbReference type="AlphaFoldDB" id="A0A6L9EBY7"/>
<dbReference type="Proteomes" id="UP000475249">
    <property type="component" value="Unassembled WGS sequence"/>
</dbReference>